<evidence type="ECO:0000313" key="3">
    <source>
        <dbReference type="Proteomes" id="UP000199513"/>
    </source>
</evidence>
<gene>
    <name evidence="2" type="ORF">SAMN04488541_1002105</name>
</gene>
<dbReference type="RefSeq" id="WP_091538865.1">
    <property type="nucleotide sequence ID" value="NZ_FONY01000002.1"/>
</dbReference>
<dbReference type="EMBL" id="FONY01000002">
    <property type="protein sequence ID" value="SFE50183.1"/>
    <property type="molecule type" value="Genomic_DNA"/>
</dbReference>
<keyword evidence="3" id="KW-1185">Reference proteome</keyword>
<dbReference type="Proteomes" id="UP000199513">
    <property type="component" value="Unassembled WGS sequence"/>
</dbReference>
<evidence type="ECO:0008006" key="4">
    <source>
        <dbReference type="Google" id="ProtNLM"/>
    </source>
</evidence>
<feature type="chain" id="PRO_5011543511" description="Adhesin" evidence="1">
    <location>
        <begin position="25"/>
        <end position="355"/>
    </location>
</feature>
<keyword evidence="1" id="KW-0732">Signal</keyword>
<organism evidence="2 3">
    <name type="scientific">Thermoflexibacter ruber</name>
    <dbReference type="NCBI Taxonomy" id="1003"/>
    <lineage>
        <taxon>Bacteria</taxon>
        <taxon>Pseudomonadati</taxon>
        <taxon>Bacteroidota</taxon>
        <taxon>Cytophagia</taxon>
        <taxon>Cytophagales</taxon>
        <taxon>Thermoflexibacteraceae</taxon>
        <taxon>Thermoflexibacter</taxon>
    </lineage>
</organism>
<feature type="signal peptide" evidence="1">
    <location>
        <begin position="1"/>
        <end position="24"/>
    </location>
</feature>
<evidence type="ECO:0000256" key="1">
    <source>
        <dbReference type="SAM" id="SignalP"/>
    </source>
</evidence>
<dbReference type="STRING" id="1003.SAMN04488541_1002105"/>
<dbReference type="OrthoDB" id="1117657at2"/>
<proteinExistence type="predicted"/>
<protein>
    <recommendedName>
        <fullName evidence="4">Adhesin</fullName>
    </recommendedName>
</protein>
<name>A0A1I2B4H5_9BACT</name>
<accession>A0A1I2B4H5</accession>
<sequence length="355" mass="39868">MKSFKYIIFLWALLSLIFVTHASAFPFEEVTKKISEKYQVSSNDRLEINNKYGKVDIYTWDKNEITVEITMKAWASSASRAQEELDRINIRYGKSGNFITFETQVGGSSISINNNRGFEINYVVNMPKSNPLRLINKYGAAFVDNFSGELDLSVKYGKLRTNRLTGVSKSIEVAYGGIDSEEIERARLRISYSGSKIRNAGNLDVDNAYGKIEFDKIEALQIDIRYGELRIEETAAIVKGKASYSGVRVRQITKSLVMETRYGNGCTVDRVAKGFEKIELEGGYSSFDLNFEQGAVFDFSVSTHYGGFRNNIAGAQINKLIESNNSKEYEGYVGKKGGAKVIISTRYGSVKMNNY</sequence>
<evidence type="ECO:0000313" key="2">
    <source>
        <dbReference type="EMBL" id="SFE50183.1"/>
    </source>
</evidence>
<reference evidence="2 3" key="1">
    <citation type="submission" date="2016-10" db="EMBL/GenBank/DDBJ databases">
        <authorList>
            <person name="de Groot N.N."/>
        </authorList>
    </citation>
    <scope>NUCLEOTIDE SEQUENCE [LARGE SCALE GENOMIC DNA]</scope>
    <source>
        <strain>GEY</strain>
        <strain evidence="3">DSM 9560</strain>
    </source>
</reference>
<dbReference type="AlphaFoldDB" id="A0A1I2B4H5"/>